<evidence type="ECO:0000313" key="11">
    <source>
        <dbReference type="Proteomes" id="UP001607302"/>
    </source>
</evidence>
<dbReference type="InterPro" id="IPR031327">
    <property type="entry name" value="MCM"/>
</dbReference>
<evidence type="ECO:0000256" key="6">
    <source>
        <dbReference type="ARBA" id="ARBA00023242"/>
    </source>
</evidence>
<comment type="caution">
    <text evidence="10">The sequence shown here is derived from an EMBL/GenBank/DDBJ whole genome shotgun (WGS) entry which is preliminary data.</text>
</comment>
<dbReference type="PROSITE" id="PS50051">
    <property type="entry name" value="MCM_2"/>
    <property type="match status" value="1"/>
</dbReference>
<feature type="domain" description="MCM C-terminal AAA(+) ATPase" evidence="9">
    <location>
        <begin position="385"/>
        <end position="586"/>
    </location>
</feature>
<dbReference type="GO" id="GO:0005524">
    <property type="term" value="F:ATP binding"/>
    <property type="evidence" value="ECO:0007669"/>
    <property type="project" value="UniProtKB-KW"/>
</dbReference>
<proteinExistence type="inferred from homology"/>
<keyword evidence="4 7" id="KW-0067">ATP-binding</keyword>
<reference evidence="10 11" key="1">
    <citation type="journal article" date="2024" name="Ann. Entomol. Soc. Am.">
        <title>Genomic analyses of the southern and eastern yellowjacket wasps (Hymenoptera: Vespidae) reveal evolutionary signatures of social life.</title>
        <authorList>
            <person name="Catto M.A."/>
            <person name="Caine P.B."/>
            <person name="Orr S.E."/>
            <person name="Hunt B.G."/>
            <person name="Goodisman M.A.D."/>
        </authorList>
    </citation>
    <scope>NUCLEOTIDE SEQUENCE [LARGE SCALE GENOMIC DNA]</scope>
    <source>
        <strain evidence="10">233</strain>
        <tissue evidence="10">Head and thorax</tissue>
    </source>
</reference>
<organism evidence="10 11">
    <name type="scientific">Vespula squamosa</name>
    <name type="common">Southern yellow jacket</name>
    <name type="synonym">Wasp</name>
    <dbReference type="NCBI Taxonomy" id="30214"/>
    <lineage>
        <taxon>Eukaryota</taxon>
        <taxon>Metazoa</taxon>
        <taxon>Ecdysozoa</taxon>
        <taxon>Arthropoda</taxon>
        <taxon>Hexapoda</taxon>
        <taxon>Insecta</taxon>
        <taxon>Pterygota</taxon>
        <taxon>Neoptera</taxon>
        <taxon>Endopterygota</taxon>
        <taxon>Hymenoptera</taxon>
        <taxon>Apocrita</taxon>
        <taxon>Aculeata</taxon>
        <taxon>Vespoidea</taxon>
        <taxon>Vespidae</taxon>
        <taxon>Vespinae</taxon>
        <taxon>Vespula</taxon>
    </lineage>
</organism>
<dbReference type="Proteomes" id="UP001607302">
    <property type="component" value="Unassembled WGS sequence"/>
</dbReference>
<dbReference type="SUPFAM" id="SSF50249">
    <property type="entry name" value="Nucleic acid-binding proteins"/>
    <property type="match status" value="1"/>
</dbReference>
<keyword evidence="11" id="KW-1185">Reference proteome</keyword>
<dbReference type="Pfam" id="PF17207">
    <property type="entry name" value="MCM_OB"/>
    <property type="match status" value="1"/>
</dbReference>
<evidence type="ECO:0000256" key="4">
    <source>
        <dbReference type="ARBA" id="ARBA00022840"/>
    </source>
</evidence>
<dbReference type="GO" id="GO:0005634">
    <property type="term" value="C:nucleus"/>
    <property type="evidence" value="ECO:0007669"/>
    <property type="project" value="UniProtKB-SubCell"/>
</dbReference>
<dbReference type="EMBL" id="JAUDFV010000144">
    <property type="protein sequence ID" value="KAL2720980.1"/>
    <property type="molecule type" value="Genomic_DNA"/>
</dbReference>
<dbReference type="CDD" id="cd22247">
    <property type="entry name" value="MCM8_WHD"/>
    <property type="match status" value="1"/>
</dbReference>
<protein>
    <submittedName>
        <fullName evidence="10">DNA helicase MCM8-like isoform X1</fullName>
    </submittedName>
</protein>
<dbReference type="SUPFAM" id="SSF52540">
    <property type="entry name" value="P-loop containing nucleoside triphosphate hydrolases"/>
    <property type="match status" value="1"/>
</dbReference>
<dbReference type="InterPro" id="IPR012340">
    <property type="entry name" value="NA-bd_OB-fold"/>
</dbReference>
<dbReference type="InterPro" id="IPR058767">
    <property type="entry name" value="MCM8_N"/>
</dbReference>
<gene>
    <name evidence="10" type="ORF">V1478_010026</name>
</gene>
<dbReference type="InterPro" id="IPR056875">
    <property type="entry name" value="MCM8/REC_WHD"/>
</dbReference>
<evidence type="ECO:0000256" key="1">
    <source>
        <dbReference type="ARBA" id="ARBA00004123"/>
    </source>
</evidence>
<evidence type="ECO:0000256" key="2">
    <source>
        <dbReference type="ARBA" id="ARBA00008010"/>
    </source>
</evidence>
<keyword evidence="3 7" id="KW-0547">Nucleotide-binding</keyword>
<dbReference type="PRINTS" id="PR01657">
    <property type="entry name" value="MCMFAMILY"/>
</dbReference>
<dbReference type="SMART" id="SM00350">
    <property type="entry name" value="MCM"/>
    <property type="match status" value="1"/>
</dbReference>
<dbReference type="Pfam" id="PF17855">
    <property type="entry name" value="MCM_lid"/>
    <property type="match status" value="1"/>
</dbReference>
<evidence type="ECO:0000256" key="7">
    <source>
        <dbReference type="RuleBase" id="RU004070"/>
    </source>
</evidence>
<feature type="compositionally biased region" description="Basic and acidic residues" evidence="8">
    <location>
        <begin position="593"/>
        <end position="602"/>
    </location>
</feature>
<dbReference type="GO" id="GO:0006310">
    <property type="term" value="P:DNA recombination"/>
    <property type="evidence" value="ECO:0007669"/>
    <property type="project" value="UniProtKB-ARBA"/>
</dbReference>
<keyword evidence="5 7" id="KW-0238">DNA-binding</keyword>
<evidence type="ECO:0000256" key="8">
    <source>
        <dbReference type="SAM" id="MobiDB-lite"/>
    </source>
</evidence>
<dbReference type="Pfam" id="PF26065">
    <property type="entry name" value="MCM8_N"/>
    <property type="match status" value="1"/>
</dbReference>
<feature type="region of interest" description="Disordered" evidence="8">
    <location>
        <begin position="592"/>
        <end position="614"/>
    </location>
</feature>
<evidence type="ECO:0000313" key="10">
    <source>
        <dbReference type="EMBL" id="KAL2720980.1"/>
    </source>
</evidence>
<dbReference type="InterPro" id="IPR001208">
    <property type="entry name" value="MCM_dom"/>
</dbReference>
<comment type="subcellular location">
    <subcellularLocation>
        <location evidence="1">Nucleus</location>
    </subcellularLocation>
</comment>
<name>A0ABD2AMV5_VESSQ</name>
<dbReference type="PANTHER" id="PTHR11630">
    <property type="entry name" value="DNA REPLICATION LICENSING FACTOR MCM FAMILY MEMBER"/>
    <property type="match status" value="1"/>
</dbReference>
<sequence>MDDKRNNVYRKRWYMKKKGTKQTKTITNTNEISAKRLQSPSKDNASLYIHENTNIPYYGWTLYFYEQEYKNSSDTIKKVKAVEQFLKNYSDISSFLTLANLEAGTTFNIDFNHFFNDDTFLNGWSNFKSDIQEKPIYTINCIKLAIHQNILNTVPKENLKCILNSINLLPAVKIRILNYGQTVCLRDIKVNSYGKLISTRGCVVRVGRTKQLAQWFVFVCSKCGLEKIEKQSEGFYIVPKKCTICGVSTFQPVLNSPYVRSISFQMIRIQEIINNEQETKGRMPRILDVKIMDDLVDTCMPGDDLMLTGIVKVQGIDDNTFKGHVAASFSFYMEAITIFHNNNDVKNNNTDKNTEKKCINTDTVVNEMNIKDYLAIKEVYDKPNIFALLVRSLCPGIYGHEMIKAGLLLSLFGGNAKHKGLRDHIHVLIVGDPGLGKSQMLQACSRVSAKGVYICGNSSTSSGLTVTLTKENGTNDFALEPGALVLADGGCCCIDEFDKMSVQHQALLESMEQQSVSVAKSGILCSLPSRTSVLAAANHIGGRYDRSKTILQNLNISQPLLSRFDLIFLLLDDPDKQRDHLICKHIMSSHIGTNDKTEKSPSNDKSMQPISQDDSLREKLMSPLTQPKDIIPQIILKKYILYARQYVYPKLTVKAAEVLQKYYLELRSRNVEFGGIPIYNRQLEAMIRLTEARAKLELRVEATELDALEVVKILEYTMMNMFENSTLKLPHRNKLTEGKQVKIFIRLLENEIKSNGQKYFSLSRLKEIAVNGDINIQDFTRFLSKLNEHGVLLQIDKNVYKFVNI</sequence>
<dbReference type="Pfam" id="PF00493">
    <property type="entry name" value="MCM"/>
    <property type="match status" value="1"/>
</dbReference>
<keyword evidence="6" id="KW-0539">Nucleus</keyword>
<accession>A0ABD2AMV5</accession>
<dbReference type="InterPro" id="IPR041562">
    <property type="entry name" value="MCM_lid"/>
</dbReference>
<dbReference type="Gene3D" id="2.40.50.140">
    <property type="entry name" value="Nucleic acid-binding proteins"/>
    <property type="match status" value="1"/>
</dbReference>
<feature type="compositionally biased region" description="Polar residues" evidence="8">
    <location>
        <begin position="603"/>
        <end position="613"/>
    </location>
</feature>
<dbReference type="InterPro" id="IPR033762">
    <property type="entry name" value="MCM_OB"/>
</dbReference>
<dbReference type="GO" id="GO:0003677">
    <property type="term" value="F:DNA binding"/>
    <property type="evidence" value="ECO:0007669"/>
    <property type="project" value="UniProtKB-KW"/>
</dbReference>
<dbReference type="PANTHER" id="PTHR11630:SF47">
    <property type="entry name" value="DNA HELICASE MCM8"/>
    <property type="match status" value="1"/>
</dbReference>
<dbReference type="InterPro" id="IPR027417">
    <property type="entry name" value="P-loop_NTPase"/>
</dbReference>
<dbReference type="Gene3D" id="2.20.28.10">
    <property type="match status" value="1"/>
</dbReference>
<evidence type="ECO:0000256" key="3">
    <source>
        <dbReference type="ARBA" id="ARBA00022741"/>
    </source>
</evidence>
<dbReference type="Gene3D" id="3.40.50.300">
    <property type="entry name" value="P-loop containing nucleotide triphosphate hydrolases"/>
    <property type="match status" value="1"/>
</dbReference>
<dbReference type="AlphaFoldDB" id="A0ABD2AMV5"/>
<evidence type="ECO:0000259" key="9">
    <source>
        <dbReference type="PROSITE" id="PS50051"/>
    </source>
</evidence>
<comment type="similarity">
    <text evidence="2 7">Belongs to the MCM family.</text>
</comment>
<evidence type="ECO:0000256" key="5">
    <source>
        <dbReference type="ARBA" id="ARBA00023125"/>
    </source>
</evidence>
<dbReference type="Pfam" id="PF25051">
    <property type="entry name" value="WHD_MCM8"/>
    <property type="match status" value="1"/>
</dbReference>